<feature type="region of interest" description="Disordered" evidence="1">
    <location>
        <begin position="1"/>
        <end position="34"/>
    </location>
</feature>
<dbReference type="AlphaFoldDB" id="A0A9D5D5F4"/>
<reference evidence="2" key="2">
    <citation type="journal article" date="2022" name="Hortic Res">
        <title>The genome of Dioscorea zingiberensis sheds light on the biosynthesis, origin and evolution of the medicinally important diosgenin saponins.</title>
        <authorList>
            <person name="Li Y."/>
            <person name="Tan C."/>
            <person name="Li Z."/>
            <person name="Guo J."/>
            <person name="Li S."/>
            <person name="Chen X."/>
            <person name="Wang C."/>
            <person name="Dai X."/>
            <person name="Yang H."/>
            <person name="Song W."/>
            <person name="Hou L."/>
            <person name="Xu J."/>
            <person name="Tong Z."/>
            <person name="Xu A."/>
            <person name="Yuan X."/>
            <person name="Wang W."/>
            <person name="Yang Q."/>
            <person name="Chen L."/>
            <person name="Sun Z."/>
            <person name="Wang K."/>
            <person name="Pan B."/>
            <person name="Chen J."/>
            <person name="Bao Y."/>
            <person name="Liu F."/>
            <person name="Qi X."/>
            <person name="Gang D.R."/>
            <person name="Wen J."/>
            <person name="Li J."/>
        </authorList>
    </citation>
    <scope>NUCLEOTIDE SEQUENCE</scope>
    <source>
        <strain evidence="2">Dzin_1.0</strain>
    </source>
</reference>
<evidence type="ECO:0000256" key="1">
    <source>
        <dbReference type="SAM" id="MobiDB-lite"/>
    </source>
</evidence>
<feature type="region of interest" description="Disordered" evidence="1">
    <location>
        <begin position="162"/>
        <end position="185"/>
    </location>
</feature>
<sequence length="227" mass="25455">MYVYQSIQSSKEPLNHFATKHGRDPSSNVADDEEKGAVHVLPTNVSTYSNQRVLHSSDVAGREGVGFLGANGMNKDAEEHLEVISQEYYHELSLDNSCSTEIEPAQNVRNIGQMQEAARPLHRLMGYSSAREFLKTRLFEQPMQDTHQNLQDRRGRGGIATLSRHSADETSPNFMENYDEDESPKKLKTMKVGLPLPSMVKRGVRELNHGLESLKIKVHVNRTASAP</sequence>
<dbReference type="EMBL" id="JAGGNH010000001">
    <property type="protein sequence ID" value="KAJ0984428.1"/>
    <property type="molecule type" value="Genomic_DNA"/>
</dbReference>
<gene>
    <name evidence="2" type="ORF">J5N97_002784</name>
</gene>
<name>A0A9D5D5F4_9LILI</name>
<accession>A0A9D5D5F4</accession>
<evidence type="ECO:0000313" key="2">
    <source>
        <dbReference type="EMBL" id="KAJ0984428.1"/>
    </source>
</evidence>
<comment type="caution">
    <text evidence="2">The sequence shown here is derived from an EMBL/GenBank/DDBJ whole genome shotgun (WGS) entry which is preliminary data.</text>
</comment>
<proteinExistence type="predicted"/>
<organism evidence="2 3">
    <name type="scientific">Dioscorea zingiberensis</name>
    <dbReference type="NCBI Taxonomy" id="325984"/>
    <lineage>
        <taxon>Eukaryota</taxon>
        <taxon>Viridiplantae</taxon>
        <taxon>Streptophyta</taxon>
        <taxon>Embryophyta</taxon>
        <taxon>Tracheophyta</taxon>
        <taxon>Spermatophyta</taxon>
        <taxon>Magnoliopsida</taxon>
        <taxon>Liliopsida</taxon>
        <taxon>Dioscoreales</taxon>
        <taxon>Dioscoreaceae</taxon>
        <taxon>Dioscorea</taxon>
    </lineage>
</organism>
<keyword evidence="3" id="KW-1185">Reference proteome</keyword>
<feature type="compositionally biased region" description="Polar residues" evidence="1">
    <location>
        <begin position="1"/>
        <end position="12"/>
    </location>
</feature>
<evidence type="ECO:0000313" key="3">
    <source>
        <dbReference type="Proteomes" id="UP001085076"/>
    </source>
</evidence>
<protein>
    <submittedName>
        <fullName evidence="2">Uncharacterized protein</fullName>
    </submittedName>
</protein>
<reference evidence="2" key="1">
    <citation type="submission" date="2021-03" db="EMBL/GenBank/DDBJ databases">
        <authorList>
            <person name="Li Z."/>
            <person name="Yang C."/>
        </authorList>
    </citation>
    <scope>NUCLEOTIDE SEQUENCE</scope>
    <source>
        <strain evidence="2">Dzin_1.0</strain>
        <tissue evidence="2">Leaf</tissue>
    </source>
</reference>
<dbReference type="Proteomes" id="UP001085076">
    <property type="component" value="Miscellaneous, Linkage group lg01"/>
</dbReference>